<accession>A0A0B1Q4T2</accession>
<evidence type="ECO:0008006" key="3">
    <source>
        <dbReference type="Google" id="ProtNLM"/>
    </source>
</evidence>
<dbReference type="EMBL" id="JRFJ01000001">
    <property type="protein sequence ID" value="KHJ55394.1"/>
    <property type="molecule type" value="Genomic_DNA"/>
</dbReference>
<dbReference type="Proteomes" id="UP000030826">
    <property type="component" value="Unassembled WGS sequence"/>
</dbReference>
<dbReference type="STRING" id="370622.LA66_01615"/>
<dbReference type="Gene3D" id="3.40.1350.10">
    <property type="match status" value="1"/>
</dbReference>
<gene>
    <name evidence="1" type="ORF">LA66_01615</name>
</gene>
<comment type="caution">
    <text evidence="1">The sequence shown here is derived from an EMBL/GenBank/DDBJ whole genome shotgun (WGS) entry which is preliminary data.</text>
</comment>
<reference evidence="1 2" key="1">
    <citation type="submission" date="2014-09" db="EMBL/GenBank/DDBJ databases">
        <title>Isolation and characterization of Aurantimonas altamirensis ON-56566 from clinical sample following a dog bite.</title>
        <authorList>
            <person name="Eshaghi A."/>
            <person name="Li A."/>
            <person name="Shahinas D."/>
            <person name="Bahn P."/>
            <person name="Kus J.V."/>
            <person name="Patel S.N."/>
        </authorList>
    </citation>
    <scope>NUCLEOTIDE SEQUENCE [LARGE SCALE GENOMIC DNA]</scope>
    <source>
        <strain evidence="1 2">ON-56566</strain>
    </source>
</reference>
<evidence type="ECO:0000313" key="1">
    <source>
        <dbReference type="EMBL" id="KHJ55394.1"/>
    </source>
</evidence>
<proteinExistence type="predicted"/>
<evidence type="ECO:0000313" key="2">
    <source>
        <dbReference type="Proteomes" id="UP000030826"/>
    </source>
</evidence>
<organism evidence="1 2">
    <name type="scientific">Aureimonas altamirensis</name>
    <dbReference type="NCBI Taxonomy" id="370622"/>
    <lineage>
        <taxon>Bacteria</taxon>
        <taxon>Pseudomonadati</taxon>
        <taxon>Pseudomonadota</taxon>
        <taxon>Alphaproteobacteria</taxon>
        <taxon>Hyphomicrobiales</taxon>
        <taxon>Aurantimonadaceae</taxon>
        <taxon>Aureimonas</taxon>
    </lineage>
</organism>
<dbReference type="OrthoDB" id="506280at2"/>
<name>A0A0B1Q4T2_9HYPH</name>
<sequence length="375" mass="41853">MKEYQLAEGLLYMVGADGSLNRMSPSAPVNEDQMQELVSRYPELITDGDGDLLLIRREQNIADGADSSGRWSLDHLFVTRECIPVLVELKRAVDTRLRREVVGQMLDYAANATAYWQAGRIAESFAETTLKAGNNPDEALVAFIGDQDPEVFWNQVDANFKAGNIKLVFVADRIPRELARIVEFLNEQMRADVRAIELRWFAGEDDAITLSPRVFGETERAAANKRASKALEALTLNDWINRHVSPLGEDATAGAYAFTRCVEEAGAEAQVSNQQGSVIARIRGDDGRAVYLMHLWPGKSGISFSLRWLHKRPSLSDEAVRQRLLNALRDVVGPLTTENLRGFPSFQTSVLADPYIQDRFAVWLQDASDIARRAD</sequence>
<dbReference type="AlphaFoldDB" id="A0A0B1Q4T2"/>
<dbReference type="InterPro" id="IPR011856">
    <property type="entry name" value="tRNA_endonuc-like_dom_sf"/>
</dbReference>
<dbReference type="GO" id="GO:0003676">
    <property type="term" value="F:nucleic acid binding"/>
    <property type="evidence" value="ECO:0007669"/>
    <property type="project" value="InterPro"/>
</dbReference>
<protein>
    <recommendedName>
        <fullName evidence="3">DUF4268 domain-containing protein</fullName>
    </recommendedName>
</protein>
<dbReference type="RefSeq" id="WP_039188263.1">
    <property type="nucleotide sequence ID" value="NZ_JRFJ01000001.1"/>
</dbReference>